<comment type="caution">
    <text evidence="6">The sequence shown here is derived from an EMBL/GenBank/DDBJ whole genome shotgun (WGS) entry which is preliminary data.</text>
</comment>
<gene>
    <name evidence="6" type="ORF">RRG08_059607</name>
</gene>
<dbReference type="InterPro" id="IPR036397">
    <property type="entry name" value="RNaseH_sf"/>
</dbReference>
<dbReference type="AlphaFoldDB" id="A0AAE1E7A9"/>
<dbReference type="GO" id="GO:0003964">
    <property type="term" value="F:RNA-directed DNA polymerase activity"/>
    <property type="evidence" value="ECO:0007669"/>
    <property type="project" value="UniProtKB-KW"/>
</dbReference>
<feature type="compositionally biased region" description="Polar residues" evidence="4">
    <location>
        <begin position="207"/>
        <end position="227"/>
    </location>
</feature>
<accession>A0AAE1E7A9</accession>
<reference evidence="6" key="1">
    <citation type="journal article" date="2023" name="G3 (Bethesda)">
        <title>A reference genome for the long-term kleptoplast-retaining sea slug Elysia crispata morphotype clarki.</title>
        <authorList>
            <person name="Eastman K.E."/>
            <person name="Pendleton A.L."/>
            <person name="Shaikh M.A."/>
            <person name="Suttiyut T."/>
            <person name="Ogas R."/>
            <person name="Tomko P."/>
            <person name="Gavelis G."/>
            <person name="Widhalm J.R."/>
            <person name="Wisecaver J.H."/>
        </authorList>
    </citation>
    <scope>NUCLEOTIDE SEQUENCE</scope>
    <source>
        <strain evidence="6">ECLA1</strain>
    </source>
</reference>
<organism evidence="6 7">
    <name type="scientific">Elysia crispata</name>
    <name type="common">lettuce slug</name>
    <dbReference type="NCBI Taxonomy" id="231223"/>
    <lineage>
        <taxon>Eukaryota</taxon>
        <taxon>Metazoa</taxon>
        <taxon>Spiralia</taxon>
        <taxon>Lophotrochozoa</taxon>
        <taxon>Mollusca</taxon>
        <taxon>Gastropoda</taxon>
        <taxon>Heterobranchia</taxon>
        <taxon>Euthyneura</taxon>
        <taxon>Panpulmonata</taxon>
        <taxon>Sacoglossa</taxon>
        <taxon>Placobranchoidea</taxon>
        <taxon>Plakobranchidae</taxon>
        <taxon>Elysia</taxon>
    </lineage>
</organism>
<feature type="domain" description="CCHC-type" evidence="5">
    <location>
        <begin position="226"/>
        <end position="244"/>
    </location>
</feature>
<dbReference type="Pfam" id="PF17921">
    <property type="entry name" value="Integrase_H2C2"/>
    <property type="match status" value="1"/>
</dbReference>
<feature type="compositionally biased region" description="Polar residues" evidence="4">
    <location>
        <begin position="178"/>
        <end position="190"/>
    </location>
</feature>
<dbReference type="SUPFAM" id="SSF57756">
    <property type="entry name" value="Retrovirus zinc finger-like domains"/>
    <property type="match status" value="1"/>
</dbReference>
<dbReference type="PROSITE" id="PS00141">
    <property type="entry name" value="ASP_PROTEASE"/>
    <property type="match status" value="1"/>
</dbReference>
<dbReference type="Gene3D" id="3.30.420.10">
    <property type="entry name" value="Ribonuclease H-like superfamily/Ribonuclease H"/>
    <property type="match status" value="1"/>
</dbReference>
<dbReference type="FunFam" id="1.10.340.70:FF:000003">
    <property type="entry name" value="Protein CBG25708"/>
    <property type="match status" value="1"/>
</dbReference>
<evidence type="ECO:0000313" key="6">
    <source>
        <dbReference type="EMBL" id="KAK3795553.1"/>
    </source>
</evidence>
<dbReference type="PANTHER" id="PTHR37984">
    <property type="entry name" value="PROTEIN CBG26694"/>
    <property type="match status" value="1"/>
</dbReference>
<evidence type="ECO:0000256" key="4">
    <source>
        <dbReference type="SAM" id="MobiDB-lite"/>
    </source>
</evidence>
<dbReference type="InterPro" id="IPR050951">
    <property type="entry name" value="Retrovirus_Pol_polyprotein"/>
</dbReference>
<dbReference type="GO" id="GO:0006508">
    <property type="term" value="P:proteolysis"/>
    <property type="evidence" value="ECO:0007669"/>
    <property type="project" value="InterPro"/>
</dbReference>
<dbReference type="InterPro" id="IPR001969">
    <property type="entry name" value="Aspartic_peptidase_AS"/>
</dbReference>
<dbReference type="InterPro" id="IPR012337">
    <property type="entry name" value="RNaseH-like_sf"/>
</dbReference>
<dbReference type="Gene3D" id="1.10.340.70">
    <property type="match status" value="1"/>
</dbReference>
<evidence type="ECO:0000259" key="5">
    <source>
        <dbReference type="SMART" id="SM00343"/>
    </source>
</evidence>
<dbReference type="GO" id="GO:0008270">
    <property type="term" value="F:zinc ion binding"/>
    <property type="evidence" value="ECO:0007669"/>
    <property type="project" value="InterPro"/>
</dbReference>
<keyword evidence="3" id="KW-0695">RNA-directed DNA polymerase</keyword>
<sequence>MASRLDLTGLPKTFDVHGDPSTIGERWKKYIRGFQLYIDGRAITKSFQKYSLLLSCAGEDVQDIFETLGVAVNQETEDPFAVALGALNSYFLPKSNVTYERHLFRQITQASNETVDQYCTRLRSKSKTCNFQDVDGAIKDQLVEGVRSTTLRRKFLEKGDSANLADLLHLARVHEQAQQQALNMGGPSTESVHKLDAHSRPPAGAGPTSTTRPKVHQQAATGSTSSCYRCGKQGHLSTSPNCPARGKTCSNCHKTNHFAAVCRAKQRPQMNTKQKPQFKRKGKVYAINDADVGKLNLHVSEPESDDEFVFGVTDNHKAEKVSVMIGGVNVPMIIDSGASVNVIGRDVWEAMKQNGVKCTMMKADKKIYAYGSNTPLDLIGKFVADVNNQSQYEFYLTSTIGPALISKSLALDLGILHFPINHISLKHQIEHEYPKCFEGVGKLNNVSLKLKIDPEMEPKTQKMYRIPFSLSEKVESKLEELERMDVIEKVESPSQWVSPVIVVPIPGGKDVRLVVDMRAANQAVMRERHPIPTVDEVLHDMNGAKCRPSARVQRWAIRLMPYNFKVRAIPGKENAADALSRLLPKLSMDEEKQNTNKTEEYIKLIVHEATPNALSAQEVEEASKDDPELQQVRQRLSNNKWNKSSKTFFPMRDELCSIGYLVLRGTRIVIPKALRSRCIKLAHTGHLGIVGTKQRLRSKVWWPGIDKEVEHFVKSCHGCQLVESALPPEPLQVTELPSGPWQDIGIDFLGPLDSGHYILVVIDYYSRYYDAEITKKTTSQKVIDTLIDSLACMDCPKH</sequence>
<dbReference type="InterPro" id="IPR043502">
    <property type="entry name" value="DNA/RNA_pol_sf"/>
</dbReference>
<dbReference type="Proteomes" id="UP001283361">
    <property type="component" value="Unassembled WGS sequence"/>
</dbReference>
<evidence type="ECO:0000256" key="2">
    <source>
        <dbReference type="ARBA" id="ARBA00022695"/>
    </source>
</evidence>
<dbReference type="SUPFAM" id="SSF56672">
    <property type="entry name" value="DNA/RNA polymerases"/>
    <property type="match status" value="1"/>
</dbReference>
<evidence type="ECO:0000256" key="1">
    <source>
        <dbReference type="ARBA" id="ARBA00022679"/>
    </source>
</evidence>
<dbReference type="InterPro" id="IPR036875">
    <property type="entry name" value="Znf_CCHC_sf"/>
</dbReference>
<dbReference type="EMBL" id="JAWDGP010001033">
    <property type="protein sequence ID" value="KAK3795553.1"/>
    <property type="molecule type" value="Genomic_DNA"/>
</dbReference>
<dbReference type="GO" id="GO:0004190">
    <property type="term" value="F:aspartic-type endopeptidase activity"/>
    <property type="evidence" value="ECO:0007669"/>
    <property type="project" value="InterPro"/>
</dbReference>
<keyword evidence="2" id="KW-0548">Nucleotidyltransferase</keyword>
<evidence type="ECO:0000256" key="3">
    <source>
        <dbReference type="ARBA" id="ARBA00022918"/>
    </source>
</evidence>
<keyword evidence="7" id="KW-1185">Reference proteome</keyword>
<dbReference type="GO" id="GO:0003676">
    <property type="term" value="F:nucleic acid binding"/>
    <property type="evidence" value="ECO:0007669"/>
    <property type="project" value="InterPro"/>
</dbReference>
<feature type="domain" description="CCHC-type" evidence="5">
    <location>
        <begin position="248"/>
        <end position="264"/>
    </location>
</feature>
<dbReference type="SUPFAM" id="SSF53098">
    <property type="entry name" value="Ribonuclease H-like"/>
    <property type="match status" value="1"/>
</dbReference>
<dbReference type="InterPro" id="IPR001878">
    <property type="entry name" value="Znf_CCHC"/>
</dbReference>
<dbReference type="PANTHER" id="PTHR37984:SF11">
    <property type="entry name" value="INTEGRASE CATALYTIC DOMAIN-CONTAINING PROTEIN"/>
    <property type="match status" value="1"/>
</dbReference>
<dbReference type="Gene3D" id="4.10.60.10">
    <property type="entry name" value="Zinc finger, CCHC-type"/>
    <property type="match status" value="1"/>
</dbReference>
<dbReference type="InterPro" id="IPR041588">
    <property type="entry name" value="Integrase_H2C2"/>
</dbReference>
<feature type="region of interest" description="Disordered" evidence="4">
    <location>
        <begin position="178"/>
        <end position="227"/>
    </location>
</feature>
<evidence type="ECO:0000313" key="7">
    <source>
        <dbReference type="Proteomes" id="UP001283361"/>
    </source>
</evidence>
<dbReference type="Gene3D" id="3.10.10.10">
    <property type="entry name" value="HIV Type 1 Reverse Transcriptase, subunit A, domain 1"/>
    <property type="match status" value="1"/>
</dbReference>
<keyword evidence="1" id="KW-0808">Transferase</keyword>
<protein>
    <recommendedName>
        <fullName evidence="5">CCHC-type domain-containing protein</fullName>
    </recommendedName>
</protein>
<proteinExistence type="predicted"/>
<dbReference type="SMART" id="SM00343">
    <property type="entry name" value="ZnF_C2HC"/>
    <property type="match status" value="2"/>
</dbReference>
<name>A0AAE1E7A9_9GAST</name>